<reference evidence="1" key="1">
    <citation type="journal article" date="2020" name="mSystems">
        <title>Genome- and Community-Level Interaction Insights into Carbon Utilization and Element Cycling Functions of Hydrothermarchaeota in Hydrothermal Sediment.</title>
        <authorList>
            <person name="Zhou Z."/>
            <person name="Liu Y."/>
            <person name="Xu W."/>
            <person name="Pan J."/>
            <person name="Luo Z.H."/>
            <person name="Li M."/>
        </authorList>
    </citation>
    <scope>NUCLEOTIDE SEQUENCE [LARGE SCALE GENOMIC DNA]</scope>
    <source>
        <strain evidence="1">SpSt-754</strain>
    </source>
</reference>
<comment type="caution">
    <text evidence="1">The sequence shown here is derived from an EMBL/GenBank/DDBJ whole genome shotgun (WGS) entry which is preliminary data.</text>
</comment>
<evidence type="ECO:0000313" key="1">
    <source>
        <dbReference type="EMBL" id="HGB35908.1"/>
    </source>
</evidence>
<dbReference type="EMBL" id="DTGD01000122">
    <property type="protein sequence ID" value="HGB35908.1"/>
    <property type="molecule type" value="Genomic_DNA"/>
</dbReference>
<gene>
    <name evidence="1" type="ORF">ENV38_03255</name>
</gene>
<dbReference type="Pfam" id="PF06013">
    <property type="entry name" value="WXG100"/>
    <property type="match status" value="1"/>
</dbReference>
<dbReference type="AlphaFoldDB" id="A0A7V3NTI4"/>
<organism evidence="1">
    <name type="scientific">candidate division WOR-3 bacterium</name>
    <dbReference type="NCBI Taxonomy" id="2052148"/>
    <lineage>
        <taxon>Bacteria</taxon>
        <taxon>Bacteria division WOR-3</taxon>
    </lineage>
</organism>
<dbReference type="Gene3D" id="1.10.287.850">
    <property type="entry name" value="HP0062-like domain"/>
    <property type="match status" value="1"/>
</dbReference>
<name>A0A7V3NTI4_UNCW3</name>
<sequence>MPKGTPKHLTREGDIVPIVKADPEKMREFGSFLVGYSADLREGISNLRGLFRGLSQFWKDQKRERFEQEFNQAMTELERFINISEKTINYLSRKAEALERYLQT</sequence>
<protein>
    <submittedName>
        <fullName evidence="1">WXG100 family type VII secretion target</fullName>
    </submittedName>
</protein>
<dbReference type="InterPro" id="IPR010310">
    <property type="entry name" value="T7SS_ESAT-6-like"/>
</dbReference>
<proteinExistence type="predicted"/>
<dbReference type="InterPro" id="IPR029013">
    <property type="entry name" value="HP0062-like_sf"/>
</dbReference>
<accession>A0A7V3NTI4</accession>
<dbReference type="SUPFAM" id="SSF158414">
    <property type="entry name" value="HP0062-like"/>
    <property type="match status" value="1"/>
</dbReference>